<dbReference type="InterPro" id="IPR012945">
    <property type="entry name" value="Tubulin-bd_cofactor_C_dom"/>
</dbReference>
<feature type="domain" description="C-CAP/cofactor C-like" evidence="2">
    <location>
        <begin position="229"/>
        <end position="341"/>
    </location>
</feature>
<dbReference type="InterPro" id="IPR016098">
    <property type="entry name" value="CAP/MinC_C"/>
</dbReference>
<name>A0A8H7ZU20_9FUNG</name>
<accession>A0A8H7ZU20</accession>
<proteinExistence type="inferred from homology"/>
<reference evidence="3 4" key="1">
    <citation type="journal article" name="Sci. Rep.">
        <title>Genome-scale phylogenetic analyses confirm Olpidium as the closest living zoosporic fungus to the non-flagellated, terrestrial fungi.</title>
        <authorList>
            <person name="Chang Y."/>
            <person name="Rochon D."/>
            <person name="Sekimoto S."/>
            <person name="Wang Y."/>
            <person name="Chovatia M."/>
            <person name="Sandor L."/>
            <person name="Salamov A."/>
            <person name="Grigoriev I.V."/>
            <person name="Stajich J.E."/>
            <person name="Spatafora J.W."/>
        </authorList>
    </citation>
    <scope>NUCLEOTIDE SEQUENCE [LARGE SCALE GENOMIC DNA]</scope>
    <source>
        <strain evidence="3">S191</strain>
    </source>
</reference>
<dbReference type="Proteomes" id="UP000673691">
    <property type="component" value="Unassembled WGS sequence"/>
</dbReference>
<dbReference type="GO" id="GO:0007023">
    <property type="term" value="P:post-chaperonin tubulin folding pathway"/>
    <property type="evidence" value="ECO:0007669"/>
    <property type="project" value="InterPro"/>
</dbReference>
<organism evidence="3 4">
    <name type="scientific">Olpidium bornovanus</name>
    <dbReference type="NCBI Taxonomy" id="278681"/>
    <lineage>
        <taxon>Eukaryota</taxon>
        <taxon>Fungi</taxon>
        <taxon>Fungi incertae sedis</taxon>
        <taxon>Olpidiomycota</taxon>
        <taxon>Olpidiomycotina</taxon>
        <taxon>Olpidiomycetes</taxon>
        <taxon>Olpidiales</taxon>
        <taxon>Olpidiaceae</taxon>
        <taxon>Olpidium</taxon>
    </lineage>
</organism>
<evidence type="ECO:0000313" key="3">
    <source>
        <dbReference type="EMBL" id="KAG5459018.1"/>
    </source>
</evidence>
<dbReference type="PROSITE" id="PS51329">
    <property type="entry name" value="C_CAP_COFACTOR_C"/>
    <property type="match status" value="1"/>
</dbReference>
<dbReference type="InterPro" id="IPR017901">
    <property type="entry name" value="C-CAP_CF_C-like"/>
</dbReference>
<comment type="caution">
    <text evidence="3">The sequence shown here is derived from an EMBL/GenBank/DDBJ whole genome shotgun (WGS) entry which is preliminary data.</text>
</comment>
<dbReference type="EMBL" id="JAEFCI010007514">
    <property type="protein sequence ID" value="KAG5459018.1"/>
    <property type="molecule type" value="Genomic_DNA"/>
</dbReference>
<dbReference type="AlphaFoldDB" id="A0A8H7ZU20"/>
<evidence type="ECO:0000313" key="4">
    <source>
        <dbReference type="Proteomes" id="UP000673691"/>
    </source>
</evidence>
<keyword evidence="4" id="KW-1185">Reference proteome</keyword>
<dbReference type="Gene3D" id="2.160.20.70">
    <property type="match status" value="1"/>
</dbReference>
<dbReference type="PANTHER" id="PTHR15139">
    <property type="entry name" value="TUBULIN FOLDING COFACTOR C"/>
    <property type="match status" value="1"/>
</dbReference>
<evidence type="ECO:0000259" key="2">
    <source>
        <dbReference type="PROSITE" id="PS51329"/>
    </source>
</evidence>
<dbReference type="GO" id="GO:0007021">
    <property type="term" value="P:tubulin complex assembly"/>
    <property type="evidence" value="ECO:0007669"/>
    <property type="project" value="TreeGrafter"/>
</dbReference>
<dbReference type="PANTHER" id="PTHR15139:SF0">
    <property type="entry name" value="TUBULIN-SPECIFIC CHAPERONE C"/>
    <property type="match status" value="1"/>
</dbReference>
<dbReference type="InterPro" id="IPR027684">
    <property type="entry name" value="TBCC"/>
</dbReference>
<evidence type="ECO:0000256" key="1">
    <source>
        <dbReference type="ARBA" id="ARBA00008848"/>
    </source>
</evidence>
<gene>
    <name evidence="3" type="ORF">BJ554DRAFT_655</name>
</gene>
<comment type="similarity">
    <text evidence="1">Belongs to the TBCC family.</text>
</comment>
<dbReference type="OrthoDB" id="194775at2759"/>
<dbReference type="GO" id="GO:0005737">
    <property type="term" value="C:cytoplasm"/>
    <property type="evidence" value="ECO:0007669"/>
    <property type="project" value="TreeGrafter"/>
</dbReference>
<dbReference type="Pfam" id="PF07986">
    <property type="entry name" value="TBCC"/>
    <property type="match status" value="1"/>
</dbReference>
<sequence>MYELVDANACLGQPIDYTCYICTALVLGSPSDIEKQVAVKPRNREFNITKRECRTNHSAPSLSNAPTGRQQAANLLLDRCVKQCNWPSRCSWSVTTTPGKASLRRVRCRRELPAPSQARKAASRNWPPFAGSRLPLPPCERENTMADGPNSAATASSDAVGGRVVSKEAAAHFFSWFQAEKEVLLGELADRRSVLAPKTKFLFKSKSKPPGAAPVPNPSPDCTAAPLQPVAKTAPATAATFTLEHRKDAHVDIGEVASANRNTNNDCLIRNLENCTVNLIREGVHLGALHISGINNCVVVAGAVAGAAIVRECVGSVLVLGCHQVRQCRPIVFAMAYQARV</sequence>
<protein>
    <recommendedName>
        <fullName evidence="2">C-CAP/cofactor C-like domain-containing protein</fullName>
    </recommendedName>
</protein>